<feature type="region of interest" description="Disordered" evidence="1">
    <location>
        <begin position="23"/>
        <end position="42"/>
    </location>
</feature>
<evidence type="ECO:0000256" key="1">
    <source>
        <dbReference type="SAM" id="MobiDB-lite"/>
    </source>
</evidence>
<dbReference type="AlphaFoldDB" id="B6IH77"/>
<evidence type="ECO:0000313" key="3">
    <source>
        <dbReference type="Proteomes" id="UP000008549"/>
    </source>
</evidence>
<dbReference type="CTD" id="68916915"/>
<protein>
    <submittedName>
        <fullName evidence="2">Protein CBG25425</fullName>
    </submittedName>
</protein>
<organism evidence="2 3">
    <name type="scientific">Caenorhabditis briggsae</name>
    <dbReference type="NCBI Taxonomy" id="6238"/>
    <lineage>
        <taxon>Eukaryota</taxon>
        <taxon>Metazoa</taxon>
        <taxon>Ecdysozoa</taxon>
        <taxon>Nematoda</taxon>
        <taxon>Chromadorea</taxon>
        <taxon>Rhabditida</taxon>
        <taxon>Rhabditina</taxon>
        <taxon>Rhabditomorpha</taxon>
        <taxon>Rhabditoidea</taxon>
        <taxon>Rhabditidae</taxon>
        <taxon>Peloderinae</taxon>
        <taxon>Caenorhabditis</taxon>
    </lineage>
</organism>
<dbReference type="KEGG" id="cbr:CBG_25425"/>
<dbReference type="HOGENOM" id="CLU_3261008_0_0_1"/>
<dbReference type="Proteomes" id="UP000008549">
    <property type="component" value="Unassembled WGS sequence"/>
</dbReference>
<accession>B6IH77</accession>
<dbReference type="InParanoid" id="B6IH77"/>
<evidence type="ECO:0000313" key="2">
    <source>
        <dbReference type="EMBL" id="CAR99257.1"/>
    </source>
</evidence>
<keyword evidence="3" id="KW-1185">Reference proteome</keyword>
<name>B6IH77_CAEBR</name>
<dbReference type="EMBL" id="HE601079">
    <property type="protein sequence ID" value="CAR99257.1"/>
    <property type="molecule type" value="Genomic_DNA"/>
</dbReference>
<gene>
    <name evidence="2 4" type="ORF">CBG25425</name>
    <name evidence="2" type="ORF">CBG_25425</name>
</gene>
<evidence type="ECO:0000313" key="4">
    <source>
        <dbReference type="WormBase" id="CBG25425"/>
    </source>
</evidence>
<proteinExistence type="predicted"/>
<reference evidence="2 3" key="1">
    <citation type="journal article" date="2003" name="PLoS Biol.">
        <title>The genome sequence of Caenorhabditis briggsae: a platform for comparative genomics.</title>
        <authorList>
            <person name="Stein L.D."/>
            <person name="Bao Z."/>
            <person name="Blasiar D."/>
            <person name="Blumenthal T."/>
            <person name="Brent M.R."/>
            <person name="Chen N."/>
            <person name="Chinwalla A."/>
            <person name="Clarke L."/>
            <person name="Clee C."/>
            <person name="Coghlan A."/>
            <person name="Coulson A."/>
            <person name="D'Eustachio P."/>
            <person name="Fitch D.H."/>
            <person name="Fulton L.A."/>
            <person name="Fulton R.E."/>
            <person name="Griffiths-Jones S."/>
            <person name="Harris T.W."/>
            <person name="Hillier L.W."/>
            <person name="Kamath R."/>
            <person name="Kuwabara P.E."/>
            <person name="Mardis E.R."/>
            <person name="Marra M.A."/>
            <person name="Miner T.L."/>
            <person name="Minx P."/>
            <person name="Mullikin J.C."/>
            <person name="Plumb R.W."/>
            <person name="Rogers J."/>
            <person name="Schein J.E."/>
            <person name="Sohrmann M."/>
            <person name="Spieth J."/>
            <person name="Stajich J.E."/>
            <person name="Wei C."/>
            <person name="Willey D."/>
            <person name="Wilson R.K."/>
            <person name="Durbin R."/>
            <person name="Waterston R.H."/>
        </authorList>
    </citation>
    <scope>NUCLEOTIDE SEQUENCE [LARGE SCALE GENOMIC DNA]</scope>
    <source>
        <strain evidence="2 3">AF16</strain>
    </source>
</reference>
<dbReference type="GeneID" id="68916915"/>
<dbReference type="RefSeq" id="XP_045098821.1">
    <property type="nucleotide sequence ID" value="XM_045241624.1"/>
</dbReference>
<reference evidence="2 3" key="2">
    <citation type="journal article" date="2011" name="PLoS Genet.">
        <title>Caenorhabditis briggsae recombinant inbred line genotypes reveal inter-strain incompatibility and the evolution of recombination.</title>
        <authorList>
            <person name="Ross J.A."/>
            <person name="Koboldt D.C."/>
            <person name="Staisch J.E."/>
            <person name="Chamberlin H.M."/>
            <person name="Gupta B.P."/>
            <person name="Miller R.D."/>
            <person name="Baird S.E."/>
            <person name="Haag E.S."/>
        </authorList>
    </citation>
    <scope>NUCLEOTIDE SEQUENCE [LARGE SCALE GENOMIC DNA]</scope>
    <source>
        <strain evidence="2 3">AF16</strain>
    </source>
</reference>
<dbReference type="WormBase" id="CBG25425">
    <property type="protein sequence ID" value="CBP43562"/>
    <property type="gene ID" value="WBGene00086839"/>
</dbReference>
<sequence>MKNLQNDPEAMKKMGEKLIKHISKNQKGKHPEMFPVAGTIIR</sequence>